<dbReference type="InterPro" id="IPR016164">
    <property type="entry name" value="FAD-linked_Oxase-like_C"/>
</dbReference>
<dbReference type="PROSITE" id="PS51387">
    <property type="entry name" value="FAD_PCMH"/>
    <property type="match status" value="1"/>
</dbReference>
<dbReference type="PROSITE" id="PS00862">
    <property type="entry name" value="OX2_COVAL_FAD"/>
    <property type="match status" value="1"/>
</dbReference>
<reference evidence="9" key="1">
    <citation type="submission" date="2016-10" db="EMBL/GenBank/DDBJ databases">
        <authorList>
            <person name="Varghese N."/>
            <person name="Submissions S."/>
        </authorList>
    </citation>
    <scope>NUCLEOTIDE SEQUENCE [LARGE SCALE GENOMIC DNA]</scope>
    <source>
        <strain evidence="9">DSM 21368</strain>
    </source>
</reference>
<dbReference type="STRING" id="648782.SAMN04488554_2451"/>
<evidence type="ECO:0000256" key="2">
    <source>
        <dbReference type="ARBA" id="ARBA00005466"/>
    </source>
</evidence>
<dbReference type="SUPFAM" id="SSF56176">
    <property type="entry name" value="FAD-binding/transporter-associated domain-like"/>
    <property type="match status" value="1"/>
</dbReference>
<keyword evidence="5" id="KW-0560">Oxidoreductase</keyword>
<dbReference type="InterPro" id="IPR036318">
    <property type="entry name" value="FAD-bd_PCMH-like_sf"/>
</dbReference>
<accession>A0A1H5KTX5</accession>
<dbReference type="RefSeq" id="WP_089773405.1">
    <property type="nucleotide sequence ID" value="NZ_FNTX01000002.1"/>
</dbReference>
<dbReference type="PANTHER" id="PTHR42973">
    <property type="entry name" value="BINDING OXIDOREDUCTASE, PUTATIVE (AFU_ORTHOLOGUE AFUA_1G17690)-RELATED"/>
    <property type="match status" value="1"/>
</dbReference>
<dbReference type="Pfam" id="PF01565">
    <property type="entry name" value="FAD_binding_4"/>
    <property type="match status" value="1"/>
</dbReference>
<evidence type="ECO:0000313" key="8">
    <source>
        <dbReference type="EMBL" id="SEE68309.1"/>
    </source>
</evidence>
<keyword evidence="9" id="KW-1185">Reference proteome</keyword>
<gene>
    <name evidence="8" type="ORF">SAMN04488554_2451</name>
</gene>
<protein>
    <submittedName>
        <fullName evidence="8">FAD/FMN-containing dehydrogenase</fullName>
    </submittedName>
</protein>
<comment type="similarity">
    <text evidence="2">Belongs to the oxygen-dependent FAD-linked oxidoreductase family.</text>
</comment>
<proteinExistence type="inferred from homology"/>
<organism evidence="8 9">
    <name type="scientific">Ruania alba</name>
    <dbReference type="NCBI Taxonomy" id="648782"/>
    <lineage>
        <taxon>Bacteria</taxon>
        <taxon>Bacillati</taxon>
        <taxon>Actinomycetota</taxon>
        <taxon>Actinomycetes</taxon>
        <taxon>Micrococcales</taxon>
        <taxon>Ruaniaceae</taxon>
        <taxon>Ruania</taxon>
    </lineage>
</organism>
<dbReference type="InterPro" id="IPR006094">
    <property type="entry name" value="Oxid_FAD_bind_N"/>
</dbReference>
<dbReference type="GO" id="GO:0071949">
    <property type="term" value="F:FAD binding"/>
    <property type="evidence" value="ECO:0007669"/>
    <property type="project" value="InterPro"/>
</dbReference>
<feature type="region of interest" description="Disordered" evidence="6">
    <location>
        <begin position="1"/>
        <end position="21"/>
    </location>
</feature>
<evidence type="ECO:0000256" key="4">
    <source>
        <dbReference type="ARBA" id="ARBA00022827"/>
    </source>
</evidence>
<evidence type="ECO:0000256" key="3">
    <source>
        <dbReference type="ARBA" id="ARBA00022630"/>
    </source>
</evidence>
<dbReference type="GO" id="GO:0016491">
    <property type="term" value="F:oxidoreductase activity"/>
    <property type="evidence" value="ECO:0007669"/>
    <property type="project" value="UniProtKB-KW"/>
</dbReference>
<dbReference type="Gene3D" id="3.40.462.20">
    <property type="match status" value="1"/>
</dbReference>
<dbReference type="EMBL" id="FNTX01000002">
    <property type="protein sequence ID" value="SEE68309.1"/>
    <property type="molecule type" value="Genomic_DNA"/>
</dbReference>
<dbReference type="AlphaFoldDB" id="A0A1H5KTX5"/>
<evidence type="ECO:0000256" key="6">
    <source>
        <dbReference type="SAM" id="MobiDB-lite"/>
    </source>
</evidence>
<dbReference type="OrthoDB" id="9775082at2"/>
<dbReference type="InterPro" id="IPR016169">
    <property type="entry name" value="FAD-bd_PCMH_sub2"/>
</dbReference>
<name>A0A1H5KTX5_9MICO</name>
<feature type="domain" description="FAD-binding PCMH-type" evidence="7">
    <location>
        <begin position="30"/>
        <end position="196"/>
    </location>
</feature>
<dbReference type="PANTHER" id="PTHR42973:SF39">
    <property type="entry name" value="FAD-BINDING PCMH-TYPE DOMAIN-CONTAINING PROTEIN"/>
    <property type="match status" value="1"/>
</dbReference>
<dbReference type="Proteomes" id="UP000199220">
    <property type="component" value="Unassembled WGS sequence"/>
</dbReference>
<dbReference type="InterPro" id="IPR016167">
    <property type="entry name" value="FAD-bd_PCMH_sub1"/>
</dbReference>
<evidence type="ECO:0000313" key="9">
    <source>
        <dbReference type="Proteomes" id="UP000199220"/>
    </source>
</evidence>
<dbReference type="InterPro" id="IPR050416">
    <property type="entry name" value="FAD-linked_Oxidoreductase"/>
</dbReference>
<dbReference type="InterPro" id="IPR006093">
    <property type="entry name" value="Oxy_OxRdtase_FAD_BS"/>
</dbReference>
<evidence type="ECO:0000256" key="1">
    <source>
        <dbReference type="ARBA" id="ARBA00001974"/>
    </source>
</evidence>
<keyword evidence="3" id="KW-0285">Flavoprotein</keyword>
<keyword evidence="4" id="KW-0274">FAD</keyword>
<comment type="cofactor">
    <cofactor evidence="1">
        <name>FAD</name>
        <dbReference type="ChEBI" id="CHEBI:57692"/>
    </cofactor>
</comment>
<sequence>MSRTDLPAHVSPFAHTPGTPEYDGGARLFRAAATPEVVLRPRTAEEVASAVGACVAAGLRIQVRSGGHGSPPCPDGALIDLGGMDDVDVSGTVVWLGAGARWEQVAEALAPHGLVITSGDTGAVGVGGLTLGGGIGWLVRTHGLTVDAVRQIEVVTADGVVRRVSADEDPDLFWAMRGGGGNFGVVTRFCVEAAPAPTLVRAELAYEPSATRALLAAWWEVMADAPDTVNSTLAVMPAISPQFPAGGLVDLVVDGTMEQAHDLLAPLLALDGLRSQSIDGCTYADLLGPTPPDDIPVTFVSGNRVVTDLTPAALDGIAALAMGEVPTMVMLRALGGAFGRVGAEETAFAHRGARALVVLNALLPEEAPTEAIDAVRADHAAVLEPGAGVYGNFSLERGSHVTAAMYPPATLERLRAVKARVDPAGVFTAAHALH</sequence>
<dbReference type="Gene3D" id="3.30.43.10">
    <property type="entry name" value="Uridine Diphospho-n-acetylenolpyruvylglucosamine Reductase, domain 2"/>
    <property type="match status" value="1"/>
</dbReference>
<dbReference type="Gene3D" id="3.30.465.10">
    <property type="match status" value="1"/>
</dbReference>
<dbReference type="SUPFAM" id="SSF55103">
    <property type="entry name" value="FAD-linked oxidases, C-terminal domain"/>
    <property type="match status" value="1"/>
</dbReference>
<evidence type="ECO:0000259" key="7">
    <source>
        <dbReference type="PROSITE" id="PS51387"/>
    </source>
</evidence>
<evidence type="ECO:0000256" key="5">
    <source>
        <dbReference type="ARBA" id="ARBA00023002"/>
    </source>
</evidence>
<dbReference type="InterPro" id="IPR016166">
    <property type="entry name" value="FAD-bd_PCMH"/>
</dbReference>